<feature type="compositionally biased region" description="Basic residues" evidence="1">
    <location>
        <begin position="61"/>
        <end position="73"/>
    </location>
</feature>
<evidence type="ECO:0000313" key="3">
    <source>
        <dbReference type="Proteomes" id="UP000285405"/>
    </source>
</evidence>
<gene>
    <name evidence="2" type="ORF">GcC1_056011</name>
</gene>
<sequence>MVHHQENSLDAPIRDQQRHTRSDTHGYSSFKIQRLESHDFKNSKNSKSSNKTVSAADVFKKSRSMRRERKRHHDQATYETPIINVLEDQMSEVGNDIAKDGLCTFDEALSLNLRILDSVKKEDQKATEMISTAITMLTTPLSLEPENVDNSDSDPHTQNSSNFIANYVQKIKIEQENLEKCWKQWYDIQNEYTELYIDVFGQESSGQSATHHESKFKSKMEMLDLEKTSEIADFEEEINRLSVQTLQKMRKSEKELDAAMKKEKTRLLTSLVSNL</sequence>
<feature type="compositionally biased region" description="Basic and acidic residues" evidence="1">
    <location>
        <begin position="33"/>
        <end position="42"/>
    </location>
</feature>
<dbReference type="EMBL" id="MCBR01005610">
    <property type="protein sequence ID" value="RKF78400.1"/>
    <property type="molecule type" value="Genomic_DNA"/>
</dbReference>
<reference evidence="2 3" key="1">
    <citation type="journal article" date="2018" name="BMC Genomics">
        <title>Comparative genome analyses reveal sequence features reflecting distinct modes of host-adaptation between dicot and monocot powdery mildew.</title>
        <authorList>
            <person name="Wu Y."/>
            <person name="Ma X."/>
            <person name="Pan Z."/>
            <person name="Kale S.D."/>
            <person name="Song Y."/>
            <person name="King H."/>
            <person name="Zhang Q."/>
            <person name="Presley C."/>
            <person name="Deng X."/>
            <person name="Wei C.I."/>
            <person name="Xiao S."/>
        </authorList>
    </citation>
    <scope>NUCLEOTIDE SEQUENCE [LARGE SCALE GENOMIC DNA]</scope>
    <source>
        <strain evidence="2">UCSC1</strain>
    </source>
</reference>
<feature type="compositionally biased region" description="Basic and acidic residues" evidence="1">
    <location>
        <begin position="1"/>
        <end position="24"/>
    </location>
</feature>
<accession>A0A420IV36</accession>
<dbReference type="Proteomes" id="UP000285405">
    <property type="component" value="Unassembled WGS sequence"/>
</dbReference>
<protein>
    <submittedName>
        <fullName evidence="2">Uncharacterized protein</fullName>
    </submittedName>
</protein>
<evidence type="ECO:0000313" key="2">
    <source>
        <dbReference type="EMBL" id="RKF78400.1"/>
    </source>
</evidence>
<name>A0A420IV36_9PEZI</name>
<dbReference type="AlphaFoldDB" id="A0A420IV36"/>
<feature type="region of interest" description="Disordered" evidence="1">
    <location>
        <begin position="1"/>
        <end position="74"/>
    </location>
</feature>
<proteinExistence type="predicted"/>
<evidence type="ECO:0000256" key="1">
    <source>
        <dbReference type="SAM" id="MobiDB-lite"/>
    </source>
</evidence>
<comment type="caution">
    <text evidence="2">The sequence shown here is derived from an EMBL/GenBank/DDBJ whole genome shotgun (WGS) entry which is preliminary data.</text>
</comment>
<dbReference type="OrthoDB" id="5341143at2759"/>
<organism evidence="2 3">
    <name type="scientific">Golovinomyces cichoracearum</name>
    <dbReference type="NCBI Taxonomy" id="62708"/>
    <lineage>
        <taxon>Eukaryota</taxon>
        <taxon>Fungi</taxon>
        <taxon>Dikarya</taxon>
        <taxon>Ascomycota</taxon>
        <taxon>Pezizomycotina</taxon>
        <taxon>Leotiomycetes</taxon>
        <taxon>Erysiphales</taxon>
        <taxon>Erysiphaceae</taxon>
        <taxon>Golovinomyces</taxon>
    </lineage>
</organism>